<organism evidence="1 2">
    <name type="scientific">Mesorhizobium sangaii</name>
    <dbReference type="NCBI Taxonomy" id="505389"/>
    <lineage>
        <taxon>Bacteria</taxon>
        <taxon>Pseudomonadati</taxon>
        <taxon>Pseudomonadota</taxon>
        <taxon>Alphaproteobacteria</taxon>
        <taxon>Hyphomicrobiales</taxon>
        <taxon>Phyllobacteriaceae</taxon>
        <taxon>Mesorhizobium</taxon>
    </lineage>
</organism>
<dbReference type="EMBL" id="JACHEF010000030">
    <property type="protein sequence ID" value="MBB6414428.1"/>
    <property type="molecule type" value="Genomic_DNA"/>
</dbReference>
<sequence>MELAAQARRNRSLTMHINKMHSVRTIALVARDLGEDEDWLGQIAIEMEPEDGLIWVYGPDHEDGVMAFSEFGIESLQNLIAIHRDGNK</sequence>
<accession>A0A841PP39</accession>
<protein>
    <submittedName>
        <fullName evidence="1">Uncharacterized protein</fullName>
    </submittedName>
</protein>
<proteinExistence type="predicted"/>
<dbReference type="RefSeq" id="WP_343068338.1">
    <property type="nucleotide sequence ID" value="NZ_JACHEF010000030.1"/>
</dbReference>
<dbReference type="Proteomes" id="UP000556329">
    <property type="component" value="Unassembled WGS sequence"/>
</dbReference>
<dbReference type="AlphaFoldDB" id="A0A841PP39"/>
<reference evidence="1 2" key="1">
    <citation type="submission" date="2020-08" db="EMBL/GenBank/DDBJ databases">
        <title>Genomic Encyclopedia of Type Strains, Phase IV (KMG-IV): sequencing the most valuable type-strain genomes for metagenomic binning, comparative biology and taxonomic classification.</title>
        <authorList>
            <person name="Goeker M."/>
        </authorList>
    </citation>
    <scope>NUCLEOTIDE SEQUENCE [LARGE SCALE GENOMIC DNA]</scope>
    <source>
        <strain evidence="1 2">DSM 100039</strain>
    </source>
</reference>
<comment type="caution">
    <text evidence="1">The sequence shown here is derived from an EMBL/GenBank/DDBJ whole genome shotgun (WGS) entry which is preliminary data.</text>
</comment>
<name>A0A841PP39_9HYPH</name>
<keyword evidence="2" id="KW-1185">Reference proteome</keyword>
<gene>
    <name evidence="1" type="ORF">HNQ71_007138</name>
</gene>
<evidence type="ECO:0000313" key="1">
    <source>
        <dbReference type="EMBL" id="MBB6414428.1"/>
    </source>
</evidence>
<evidence type="ECO:0000313" key="2">
    <source>
        <dbReference type="Proteomes" id="UP000556329"/>
    </source>
</evidence>